<dbReference type="GO" id="GO:0016491">
    <property type="term" value="F:oxidoreductase activity"/>
    <property type="evidence" value="ECO:0007669"/>
    <property type="project" value="UniProtKB-KW"/>
</dbReference>
<dbReference type="InterPro" id="IPR002347">
    <property type="entry name" value="SDR_fam"/>
</dbReference>
<evidence type="ECO:0000256" key="4">
    <source>
        <dbReference type="RuleBase" id="RU000363"/>
    </source>
</evidence>
<dbReference type="AlphaFoldDB" id="A0A3N4HXM1"/>
<evidence type="ECO:0000313" key="6">
    <source>
        <dbReference type="Proteomes" id="UP000275078"/>
    </source>
</evidence>
<dbReference type="PANTHER" id="PTHR24320">
    <property type="entry name" value="RETINOL DEHYDROGENASE"/>
    <property type="match status" value="1"/>
</dbReference>
<dbReference type="PANTHER" id="PTHR24320:SF282">
    <property type="entry name" value="WW DOMAIN-CONTAINING OXIDOREDUCTASE"/>
    <property type="match status" value="1"/>
</dbReference>
<dbReference type="Gene3D" id="3.40.50.720">
    <property type="entry name" value="NAD(P)-binding Rossmann-like Domain"/>
    <property type="match status" value="1"/>
</dbReference>
<dbReference type="Pfam" id="PF00106">
    <property type="entry name" value="adh_short"/>
    <property type="match status" value="1"/>
</dbReference>
<proteinExistence type="inferred from homology"/>
<name>A0A3N4HXM1_ASCIM</name>
<reference evidence="5 6" key="1">
    <citation type="journal article" date="2018" name="Nat. Ecol. Evol.">
        <title>Pezizomycetes genomes reveal the molecular basis of ectomycorrhizal truffle lifestyle.</title>
        <authorList>
            <person name="Murat C."/>
            <person name="Payen T."/>
            <person name="Noel B."/>
            <person name="Kuo A."/>
            <person name="Morin E."/>
            <person name="Chen J."/>
            <person name="Kohler A."/>
            <person name="Krizsan K."/>
            <person name="Balestrini R."/>
            <person name="Da Silva C."/>
            <person name="Montanini B."/>
            <person name="Hainaut M."/>
            <person name="Levati E."/>
            <person name="Barry K.W."/>
            <person name="Belfiori B."/>
            <person name="Cichocki N."/>
            <person name="Clum A."/>
            <person name="Dockter R.B."/>
            <person name="Fauchery L."/>
            <person name="Guy J."/>
            <person name="Iotti M."/>
            <person name="Le Tacon F."/>
            <person name="Lindquist E.A."/>
            <person name="Lipzen A."/>
            <person name="Malagnac F."/>
            <person name="Mello A."/>
            <person name="Molinier V."/>
            <person name="Miyauchi S."/>
            <person name="Poulain J."/>
            <person name="Riccioni C."/>
            <person name="Rubini A."/>
            <person name="Sitrit Y."/>
            <person name="Splivallo R."/>
            <person name="Traeger S."/>
            <person name="Wang M."/>
            <person name="Zifcakova L."/>
            <person name="Wipf D."/>
            <person name="Zambonelli A."/>
            <person name="Paolocci F."/>
            <person name="Nowrousian M."/>
            <person name="Ottonello S."/>
            <person name="Baldrian P."/>
            <person name="Spatafora J.W."/>
            <person name="Henrissat B."/>
            <person name="Nagy L.G."/>
            <person name="Aury J.M."/>
            <person name="Wincker P."/>
            <person name="Grigoriev I.V."/>
            <person name="Bonfante P."/>
            <person name="Martin F.M."/>
        </authorList>
    </citation>
    <scope>NUCLEOTIDE SEQUENCE [LARGE SCALE GENOMIC DNA]</scope>
    <source>
        <strain evidence="5 6">RN42</strain>
    </source>
</reference>
<keyword evidence="6" id="KW-1185">Reference proteome</keyword>
<evidence type="ECO:0000256" key="1">
    <source>
        <dbReference type="ARBA" id="ARBA00006484"/>
    </source>
</evidence>
<accession>A0A3N4HXM1</accession>
<evidence type="ECO:0000313" key="5">
    <source>
        <dbReference type="EMBL" id="RPA77846.1"/>
    </source>
</evidence>
<dbReference type="Proteomes" id="UP000275078">
    <property type="component" value="Unassembled WGS sequence"/>
</dbReference>
<organism evidence="5 6">
    <name type="scientific">Ascobolus immersus RN42</name>
    <dbReference type="NCBI Taxonomy" id="1160509"/>
    <lineage>
        <taxon>Eukaryota</taxon>
        <taxon>Fungi</taxon>
        <taxon>Dikarya</taxon>
        <taxon>Ascomycota</taxon>
        <taxon>Pezizomycotina</taxon>
        <taxon>Pezizomycetes</taxon>
        <taxon>Pezizales</taxon>
        <taxon>Ascobolaceae</taxon>
        <taxon>Ascobolus</taxon>
    </lineage>
</organism>
<dbReference type="PRINTS" id="PR00080">
    <property type="entry name" value="SDRFAMILY"/>
</dbReference>
<dbReference type="SUPFAM" id="SSF51735">
    <property type="entry name" value="NAD(P)-binding Rossmann-fold domains"/>
    <property type="match status" value="1"/>
</dbReference>
<dbReference type="STRING" id="1160509.A0A3N4HXM1"/>
<dbReference type="InterPro" id="IPR036291">
    <property type="entry name" value="NAD(P)-bd_dom_sf"/>
</dbReference>
<gene>
    <name evidence="5" type="ORF">BJ508DRAFT_212542</name>
</gene>
<dbReference type="OrthoDB" id="191139at2759"/>
<sequence length="361" mass="38723">MTRTFPFTSTLAHGDGIPDLTGKVAIVTGSNGGIGIETAYYLASHNCTVYIASRESQKTTAAHSTLLERLLKAKVPNAEKLLHILPLSLNSIAAANDAARHFLSLNTGRLDILINNAGIAFEVGDKLSQDGFEIQFQVNFLSHLAFTLPLLPLLQKTSVEHGSARLVNVGSDAHRLFVTPPEGGKELFGMEEIRTAAKPANGNSWGVGDIGGSGKRYGLSKLAVLMVTTHLSDLLEQEYPNLRIITTHPGTIATTGLGGGMGQFGIPSWVLGITQWLASVFYGGLSEEDGALSATWAACAEVVEKEGIRAGYWVPVQRWYGGAVRAIGEGEVNALSHDKETGKKLYDWAVEYIQRYTTEAA</sequence>
<comment type="similarity">
    <text evidence="1 4">Belongs to the short-chain dehydrogenases/reductases (SDR) family.</text>
</comment>
<dbReference type="PRINTS" id="PR00081">
    <property type="entry name" value="GDHRDH"/>
</dbReference>
<evidence type="ECO:0000256" key="2">
    <source>
        <dbReference type="ARBA" id="ARBA00022857"/>
    </source>
</evidence>
<protein>
    <submittedName>
        <fullName evidence="5">NAD(P)-binding protein</fullName>
    </submittedName>
</protein>
<keyword evidence="2" id="KW-0521">NADP</keyword>
<keyword evidence="3" id="KW-0560">Oxidoreductase</keyword>
<dbReference type="EMBL" id="ML119720">
    <property type="protein sequence ID" value="RPA77846.1"/>
    <property type="molecule type" value="Genomic_DNA"/>
</dbReference>
<evidence type="ECO:0000256" key="3">
    <source>
        <dbReference type="ARBA" id="ARBA00023002"/>
    </source>
</evidence>